<dbReference type="AlphaFoldDB" id="M3G106"/>
<dbReference type="EMBL" id="AHOR02000076">
    <property type="protein sequence ID" value="EMF79604.1"/>
    <property type="molecule type" value="Genomic_DNA"/>
</dbReference>
<name>M3G106_9LEPT</name>
<evidence type="ECO:0000313" key="2">
    <source>
        <dbReference type="Proteomes" id="UP000011770"/>
    </source>
</evidence>
<organism evidence="1 2">
    <name type="scientific">Leptospira weilii serovar Topaz str. LT2116</name>
    <dbReference type="NCBI Taxonomy" id="1088540"/>
    <lineage>
        <taxon>Bacteria</taxon>
        <taxon>Pseudomonadati</taxon>
        <taxon>Spirochaetota</taxon>
        <taxon>Spirochaetia</taxon>
        <taxon>Leptospirales</taxon>
        <taxon>Leptospiraceae</taxon>
        <taxon>Leptospira</taxon>
    </lineage>
</organism>
<gene>
    <name evidence="1" type="ORF">LEP1GSC188_1490</name>
</gene>
<comment type="caution">
    <text evidence="1">The sequence shown here is derived from an EMBL/GenBank/DDBJ whole genome shotgun (WGS) entry which is preliminary data.</text>
</comment>
<sequence>MEIIPQNNADLFAERAALVLRARPKTIRFYQNLRESR</sequence>
<reference evidence="1 2" key="1">
    <citation type="submission" date="2013-01" db="EMBL/GenBank/DDBJ databases">
        <authorList>
            <person name="Harkins D.M."/>
            <person name="Durkin A.S."/>
            <person name="Brinkac L.M."/>
            <person name="Haft D.H."/>
            <person name="Selengut J.D."/>
            <person name="Sanka R."/>
            <person name="DePew J."/>
            <person name="Purushe J."/>
            <person name="Tulsiani S.M."/>
            <person name="Graham G.C."/>
            <person name="Burns M.-A."/>
            <person name="Dohnt M.F."/>
            <person name="Smythe L.D."/>
            <person name="McKay D.B."/>
            <person name="Craig S.B."/>
            <person name="Vinetz J.M."/>
            <person name="Sutton G.G."/>
            <person name="Nierman W.C."/>
            <person name="Fouts D.E."/>
        </authorList>
    </citation>
    <scope>NUCLEOTIDE SEQUENCE [LARGE SCALE GENOMIC DNA]</scope>
    <source>
        <strain evidence="1 2">LT2116</strain>
    </source>
</reference>
<protein>
    <submittedName>
        <fullName evidence="1">Uncharacterized protein</fullName>
    </submittedName>
</protein>
<accession>M3G106</accession>
<evidence type="ECO:0000313" key="1">
    <source>
        <dbReference type="EMBL" id="EMF79604.1"/>
    </source>
</evidence>
<proteinExistence type="predicted"/>
<dbReference type="Proteomes" id="UP000011770">
    <property type="component" value="Unassembled WGS sequence"/>
</dbReference>